<dbReference type="InterPro" id="IPR021765">
    <property type="entry name" value="UstYa-like"/>
</dbReference>
<dbReference type="OrthoDB" id="3687641at2759"/>
<evidence type="ECO:0000256" key="1">
    <source>
        <dbReference type="ARBA" id="ARBA00004685"/>
    </source>
</evidence>
<proteinExistence type="inferred from homology"/>
<evidence type="ECO:0000313" key="5">
    <source>
        <dbReference type="Proteomes" id="UP000054270"/>
    </source>
</evidence>
<organism evidence="4 5">
    <name type="scientific">Hypholoma sublateritium (strain FD-334 SS-4)</name>
    <dbReference type="NCBI Taxonomy" id="945553"/>
    <lineage>
        <taxon>Eukaryota</taxon>
        <taxon>Fungi</taxon>
        <taxon>Dikarya</taxon>
        <taxon>Basidiomycota</taxon>
        <taxon>Agaricomycotina</taxon>
        <taxon>Agaricomycetes</taxon>
        <taxon>Agaricomycetidae</taxon>
        <taxon>Agaricales</taxon>
        <taxon>Agaricineae</taxon>
        <taxon>Strophariaceae</taxon>
        <taxon>Hypholoma</taxon>
    </lineage>
</organism>
<dbReference type="Proteomes" id="UP000054270">
    <property type="component" value="Unassembled WGS sequence"/>
</dbReference>
<keyword evidence="5" id="KW-1185">Reference proteome</keyword>
<evidence type="ECO:0000256" key="3">
    <source>
        <dbReference type="ARBA" id="ARBA00035112"/>
    </source>
</evidence>
<dbReference type="PANTHER" id="PTHR33365:SF11">
    <property type="entry name" value="TAT PATHWAY SIGNAL SEQUENCE"/>
    <property type="match status" value="1"/>
</dbReference>
<dbReference type="OMA" id="EMANATW"/>
<gene>
    <name evidence="4" type="ORF">HYPSUDRAFT_144239</name>
</gene>
<feature type="non-terminal residue" evidence="4">
    <location>
        <position position="1"/>
    </location>
</feature>
<dbReference type="EMBL" id="KN817582">
    <property type="protein sequence ID" value="KJA18985.1"/>
    <property type="molecule type" value="Genomic_DNA"/>
</dbReference>
<name>A0A0D2PFU2_HYPSF</name>
<keyword evidence="2" id="KW-0560">Oxidoreductase</keyword>
<comment type="pathway">
    <text evidence="1">Mycotoxin biosynthesis.</text>
</comment>
<dbReference type="GO" id="GO:0043386">
    <property type="term" value="P:mycotoxin biosynthetic process"/>
    <property type="evidence" value="ECO:0007669"/>
    <property type="project" value="InterPro"/>
</dbReference>
<dbReference type="STRING" id="945553.A0A0D2PFU2"/>
<comment type="similarity">
    <text evidence="3">Belongs to the ustYa family.</text>
</comment>
<accession>A0A0D2PFU2</accession>
<dbReference type="GO" id="GO:0016491">
    <property type="term" value="F:oxidoreductase activity"/>
    <property type="evidence" value="ECO:0007669"/>
    <property type="project" value="UniProtKB-KW"/>
</dbReference>
<sequence length="154" mass="18094">FRGNDYPRTWAIGKEVQEQVLTPFESSVHFNFRAEMANATWDSQFPRNGLIRLGAHQEIFSISMFHQLRCISLIRSDIFQLHSSNYTTAINPLSGHCLNYLRQMVLCRADIDLEHLTLIHIPITELQPNEHRCTNWKLIYQALLDNHRMYPNIK</sequence>
<evidence type="ECO:0000256" key="2">
    <source>
        <dbReference type="ARBA" id="ARBA00023002"/>
    </source>
</evidence>
<dbReference type="AlphaFoldDB" id="A0A0D2PFU2"/>
<dbReference type="Pfam" id="PF11807">
    <property type="entry name" value="UstYa"/>
    <property type="match status" value="1"/>
</dbReference>
<protein>
    <submittedName>
        <fullName evidence="4">Uncharacterized protein</fullName>
    </submittedName>
</protein>
<reference evidence="5" key="1">
    <citation type="submission" date="2014-04" db="EMBL/GenBank/DDBJ databases">
        <title>Evolutionary Origins and Diversification of the Mycorrhizal Mutualists.</title>
        <authorList>
            <consortium name="DOE Joint Genome Institute"/>
            <consortium name="Mycorrhizal Genomics Consortium"/>
            <person name="Kohler A."/>
            <person name="Kuo A."/>
            <person name="Nagy L.G."/>
            <person name="Floudas D."/>
            <person name="Copeland A."/>
            <person name="Barry K.W."/>
            <person name="Cichocki N."/>
            <person name="Veneault-Fourrey C."/>
            <person name="LaButti K."/>
            <person name="Lindquist E.A."/>
            <person name="Lipzen A."/>
            <person name="Lundell T."/>
            <person name="Morin E."/>
            <person name="Murat C."/>
            <person name="Riley R."/>
            <person name="Ohm R."/>
            <person name="Sun H."/>
            <person name="Tunlid A."/>
            <person name="Henrissat B."/>
            <person name="Grigoriev I.V."/>
            <person name="Hibbett D.S."/>
            <person name="Martin F."/>
        </authorList>
    </citation>
    <scope>NUCLEOTIDE SEQUENCE [LARGE SCALE GENOMIC DNA]</scope>
    <source>
        <strain evidence="5">FD-334 SS-4</strain>
    </source>
</reference>
<dbReference type="PANTHER" id="PTHR33365">
    <property type="entry name" value="YALI0B05434P"/>
    <property type="match status" value="1"/>
</dbReference>
<evidence type="ECO:0000313" key="4">
    <source>
        <dbReference type="EMBL" id="KJA18985.1"/>
    </source>
</evidence>